<organism evidence="12 13">
    <name type="scientific">Coemansia guatemalensis</name>
    <dbReference type="NCBI Taxonomy" id="2761395"/>
    <lineage>
        <taxon>Eukaryota</taxon>
        <taxon>Fungi</taxon>
        <taxon>Fungi incertae sedis</taxon>
        <taxon>Zoopagomycota</taxon>
        <taxon>Kickxellomycotina</taxon>
        <taxon>Kickxellomycetes</taxon>
        <taxon>Kickxellales</taxon>
        <taxon>Kickxellaceae</taxon>
        <taxon>Coemansia</taxon>
    </lineage>
</organism>
<feature type="compositionally biased region" description="Polar residues" evidence="10">
    <location>
        <begin position="759"/>
        <end position="768"/>
    </location>
</feature>
<dbReference type="PROSITE" id="PS00107">
    <property type="entry name" value="PROTEIN_KINASE_ATP"/>
    <property type="match status" value="1"/>
</dbReference>
<gene>
    <name evidence="12" type="ORF">H4R20_001644</name>
</gene>
<dbReference type="InterPro" id="IPR011009">
    <property type="entry name" value="Kinase-like_dom_sf"/>
</dbReference>
<dbReference type="InterPro" id="IPR000719">
    <property type="entry name" value="Prot_kinase_dom"/>
</dbReference>
<keyword evidence="5" id="KW-0418">Kinase</keyword>
<evidence type="ECO:0000256" key="6">
    <source>
        <dbReference type="ARBA" id="ARBA00022840"/>
    </source>
</evidence>
<evidence type="ECO:0000256" key="2">
    <source>
        <dbReference type="ARBA" id="ARBA00022527"/>
    </source>
</evidence>
<dbReference type="Gene3D" id="1.10.510.10">
    <property type="entry name" value="Transferase(Phosphotransferase) domain 1"/>
    <property type="match status" value="2"/>
</dbReference>
<feature type="region of interest" description="Disordered" evidence="10">
    <location>
        <begin position="333"/>
        <end position="380"/>
    </location>
</feature>
<feature type="region of interest" description="Disordered" evidence="10">
    <location>
        <begin position="1230"/>
        <end position="1249"/>
    </location>
</feature>
<evidence type="ECO:0000256" key="1">
    <source>
        <dbReference type="ARBA" id="ARBA00012513"/>
    </source>
</evidence>
<dbReference type="EC" id="2.7.11.1" evidence="1"/>
<dbReference type="PANTHER" id="PTHR43895">
    <property type="entry name" value="CALCIUM/CALMODULIN-DEPENDENT PROTEIN KINASE KINASE-RELATED"/>
    <property type="match status" value="1"/>
</dbReference>
<keyword evidence="4 9" id="KW-0547">Nucleotide-binding</keyword>
<evidence type="ECO:0000256" key="5">
    <source>
        <dbReference type="ARBA" id="ARBA00022777"/>
    </source>
</evidence>
<dbReference type="InterPro" id="IPR008271">
    <property type="entry name" value="Ser/Thr_kinase_AS"/>
</dbReference>
<evidence type="ECO:0000256" key="7">
    <source>
        <dbReference type="ARBA" id="ARBA00047899"/>
    </source>
</evidence>
<evidence type="ECO:0000256" key="9">
    <source>
        <dbReference type="PROSITE-ProRule" id="PRU10141"/>
    </source>
</evidence>
<dbReference type="EMBL" id="JANBUO010000180">
    <property type="protein sequence ID" value="KAJ2806552.1"/>
    <property type="molecule type" value="Genomic_DNA"/>
</dbReference>
<feature type="compositionally biased region" description="Low complexity" evidence="10">
    <location>
        <begin position="800"/>
        <end position="812"/>
    </location>
</feature>
<feature type="region of interest" description="Disordered" evidence="10">
    <location>
        <begin position="226"/>
        <end position="255"/>
    </location>
</feature>
<feature type="compositionally biased region" description="Polar residues" evidence="10">
    <location>
        <begin position="337"/>
        <end position="356"/>
    </location>
</feature>
<dbReference type="OrthoDB" id="68483at2759"/>
<feature type="compositionally biased region" description="Acidic residues" evidence="10">
    <location>
        <begin position="905"/>
        <end position="921"/>
    </location>
</feature>
<feature type="region of interest" description="Disordered" evidence="10">
    <location>
        <begin position="1334"/>
        <end position="1365"/>
    </location>
</feature>
<keyword evidence="13" id="KW-1185">Reference proteome</keyword>
<dbReference type="Gene3D" id="3.30.200.20">
    <property type="entry name" value="Phosphorylase Kinase, domain 1"/>
    <property type="match status" value="1"/>
</dbReference>
<reference evidence="12" key="1">
    <citation type="submission" date="2022-07" db="EMBL/GenBank/DDBJ databases">
        <title>Phylogenomic reconstructions and comparative analyses of Kickxellomycotina fungi.</title>
        <authorList>
            <person name="Reynolds N.K."/>
            <person name="Stajich J.E."/>
            <person name="Barry K."/>
            <person name="Grigoriev I.V."/>
            <person name="Crous P."/>
            <person name="Smith M.E."/>
        </authorList>
    </citation>
    <scope>NUCLEOTIDE SEQUENCE</scope>
    <source>
        <strain evidence="12">NRRL 1565</strain>
    </source>
</reference>
<evidence type="ECO:0000256" key="4">
    <source>
        <dbReference type="ARBA" id="ARBA00022741"/>
    </source>
</evidence>
<feature type="compositionally biased region" description="Polar residues" evidence="10">
    <location>
        <begin position="297"/>
        <end position="308"/>
    </location>
</feature>
<feature type="compositionally biased region" description="Basic and acidic residues" evidence="10">
    <location>
        <begin position="510"/>
        <end position="520"/>
    </location>
</feature>
<feature type="region of interest" description="Disordered" evidence="10">
    <location>
        <begin position="297"/>
        <end position="316"/>
    </location>
</feature>
<evidence type="ECO:0000313" key="12">
    <source>
        <dbReference type="EMBL" id="KAJ2806552.1"/>
    </source>
</evidence>
<feature type="region of interest" description="Disordered" evidence="10">
    <location>
        <begin position="899"/>
        <end position="993"/>
    </location>
</feature>
<protein>
    <recommendedName>
        <fullName evidence="1">non-specific serine/threonine protein kinase</fullName>
        <ecNumber evidence="1">2.7.11.1</ecNumber>
    </recommendedName>
</protein>
<accession>A0A9W8LVT1</accession>
<dbReference type="SUPFAM" id="SSF56112">
    <property type="entry name" value="Protein kinase-like (PK-like)"/>
    <property type="match status" value="2"/>
</dbReference>
<feature type="region of interest" description="Disordered" evidence="10">
    <location>
        <begin position="82"/>
        <end position="102"/>
    </location>
</feature>
<evidence type="ECO:0000313" key="13">
    <source>
        <dbReference type="Proteomes" id="UP001140094"/>
    </source>
</evidence>
<sequence length="1372" mass="147259">MSGRVVVMGRLSLAIGRQKEGSDGRNSKTKHFRSSLKGLLGIPGGERASVDLGDIGDYSGENSVLRGSQHFFSPHVAAGEAKSTANPISAPPKAESGFSDVHKGHKSKNFGPAFGSAPGASCHSIAATVTTAAEKDSGSDAQPVSCAPPHARAEIAPQLRAPRSSVGIDRELARVESDADKHGWRRRGSMLSSRLAVPLRKEAASGGPGLLAHGSHPILRQGSVAQLDTPSQRQQQQHSASHSETPETTGRSPFWRGSSALRIASGALASEPLPASAPEIAALQERTHRSSSVPFFTPLPSTGNTRPQAASAVGGKAQASPYLRAVSSGLGKYTSGGRRQSQNVATAAAGFSSTHPTQDRFPRLSLPGNHDGSSPPGSPMHTELVASGDKAATAMPMTFLVSPRPRAGTGTKHGIAVAAQSLGRTPSRDLELCKRTLSSTTITSLELNALSSPKALSGGVDMSEFGVALSATAAQLATASSNAELPPSPISTSTPAQSVNSVPAGGTFEPLRESAEDELGRQGSATEDVARGAPALDPAGDEPTDAVHETHHMEVQHDPRTGRKMINQYMIIRELGRGTHGKVKLAFDTTSGEYYAIKIIDKEPRGRRLRPGPSNGRLRIDVDKMEKVKREIAILKKCRHPNVVRLREVIDDAHARRIYLVIEYMDGGEIAWRDSDHLPLMTADRARSVFRGLVLGVEYLHYVGILHRDLKPQNLLCSKAGAVKISDFGVSFLSRKMSRHRLDQAASANSAVSASSTAEPTASHSLQAGRSHLHHYASQPLMGGMFARPPEGSALRHRSSALSRGSESSSLRIHTQRNRLQQQVRIQSAASLLQPAGQSSRHETTMGMTNEFGARKGSLPLPAQLSGIPEHSDPMLGSASAGASPVCKLPPEFLSADSNVYDPFDSSDSDEFFSSEDEESDYGSQFARRAFGNNDNSEEPSSAGVSEPSKLAAESSADEDSESGIVFGVLPQKSEGEAAPRGRHQRKGTLDDIDFAYDEKDEERELAKTAGTPAFFAPELCCMPDELAKVLKDDRMRRLARSKLESQDASSSRRCHTIQSSGATSGDAGSGATANSNTRPASLFVESPVVAGADGSRGPQVIAKRHSALTSLLSRPFSSRGRLSTGGSGGGGSPQRSVLLSSSRPDDADISTDDELDQPLPTTLITPSIDIWAMGVTLYCFIYGRVPFQASTEFELFNIIPRQPLEFPQYLDVFEDSGSEAHDLAPMFGGELGAESANPKPTRRVQLPPLDPDLRDLLSRLLDKDFRTRITIDEIKHHPWVVKDLDRPSSWAKETDPARRPSLTITSQEVEQAMVPKLRQRRGFRATVRHRISMLSPRTSRSQRQQQQQHFHQSRSGTARAKSSLDWLKIWQ</sequence>
<dbReference type="PROSITE" id="PS50011">
    <property type="entry name" value="PROTEIN_KINASE_DOM"/>
    <property type="match status" value="1"/>
</dbReference>
<feature type="domain" description="Protein kinase" evidence="11">
    <location>
        <begin position="569"/>
        <end position="1281"/>
    </location>
</feature>
<feature type="region of interest" description="Disordered" evidence="10">
    <location>
        <begin position="781"/>
        <end position="822"/>
    </location>
</feature>
<dbReference type="InterPro" id="IPR017441">
    <property type="entry name" value="Protein_kinase_ATP_BS"/>
</dbReference>
<keyword evidence="2" id="KW-0723">Serine/threonine-protein kinase</keyword>
<evidence type="ECO:0000256" key="10">
    <source>
        <dbReference type="SAM" id="MobiDB-lite"/>
    </source>
</evidence>
<dbReference type="SMART" id="SM00220">
    <property type="entry name" value="S_TKc"/>
    <property type="match status" value="1"/>
</dbReference>
<evidence type="ECO:0000256" key="3">
    <source>
        <dbReference type="ARBA" id="ARBA00022679"/>
    </source>
</evidence>
<feature type="region of interest" description="Disordered" evidence="10">
    <location>
        <begin position="748"/>
        <end position="768"/>
    </location>
</feature>
<feature type="region of interest" description="Disordered" evidence="10">
    <location>
        <begin position="1117"/>
        <end position="1160"/>
    </location>
</feature>
<comment type="caution">
    <text evidence="12">The sequence shown here is derived from an EMBL/GenBank/DDBJ whole genome shotgun (WGS) entry which is preliminary data.</text>
</comment>
<dbReference type="GO" id="GO:0005524">
    <property type="term" value="F:ATP binding"/>
    <property type="evidence" value="ECO:0007669"/>
    <property type="project" value="UniProtKB-UniRule"/>
</dbReference>
<feature type="binding site" evidence="9">
    <location>
        <position position="598"/>
    </location>
    <ligand>
        <name>ATP</name>
        <dbReference type="ChEBI" id="CHEBI:30616"/>
    </ligand>
</feature>
<evidence type="ECO:0000259" key="11">
    <source>
        <dbReference type="PROSITE" id="PS50011"/>
    </source>
</evidence>
<proteinExistence type="predicted"/>
<dbReference type="FunFam" id="3.30.200.20:FF:000206">
    <property type="entry name" value="Serine/threonine-protein kinase Ssp1"/>
    <property type="match status" value="1"/>
</dbReference>
<feature type="compositionally biased region" description="Polar residues" evidence="10">
    <location>
        <begin position="490"/>
        <end position="501"/>
    </location>
</feature>
<dbReference type="PROSITE" id="PS00108">
    <property type="entry name" value="PROTEIN_KINASE_ST"/>
    <property type="match status" value="1"/>
</dbReference>
<feature type="compositionally biased region" description="Gly residues" evidence="10">
    <location>
        <begin position="1124"/>
        <end position="1133"/>
    </location>
</feature>
<feature type="compositionally biased region" description="Low complexity" evidence="10">
    <location>
        <begin position="231"/>
        <end position="243"/>
    </location>
</feature>
<feature type="compositionally biased region" description="Low complexity" evidence="10">
    <location>
        <begin position="1338"/>
        <end position="1356"/>
    </location>
</feature>
<feature type="region of interest" description="Disordered" evidence="10">
    <location>
        <begin position="1042"/>
        <end position="1080"/>
    </location>
</feature>
<comment type="catalytic activity">
    <reaction evidence="7">
        <text>L-threonyl-[protein] + ATP = O-phospho-L-threonyl-[protein] + ADP + H(+)</text>
        <dbReference type="Rhea" id="RHEA:46608"/>
        <dbReference type="Rhea" id="RHEA-COMP:11060"/>
        <dbReference type="Rhea" id="RHEA-COMP:11605"/>
        <dbReference type="ChEBI" id="CHEBI:15378"/>
        <dbReference type="ChEBI" id="CHEBI:30013"/>
        <dbReference type="ChEBI" id="CHEBI:30616"/>
        <dbReference type="ChEBI" id="CHEBI:61977"/>
        <dbReference type="ChEBI" id="CHEBI:456216"/>
        <dbReference type="EC" id="2.7.11.1"/>
    </reaction>
</comment>
<feature type="region of interest" description="Disordered" evidence="10">
    <location>
        <begin position="480"/>
        <end position="545"/>
    </location>
</feature>
<name>A0A9W8LVT1_9FUNG</name>
<dbReference type="PANTHER" id="PTHR43895:SF152">
    <property type="entry name" value="SERINE_THREONINE-PROTEIN KINASE TOS3"/>
    <property type="match status" value="1"/>
</dbReference>
<dbReference type="GO" id="GO:0007165">
    <property type="term" value="P:signal transduction"/>
    <property type="evidence" value="ECO:0007669"/>
    <property type="project" value="TreeGrafter"/>
</dbReference>
<dbReference type="Pfam" id="PF00069">
    <property type="entry name" value="Pkinase"/>
    <property type="match status" value="2"/>
</dbReference>
<keyword evidence="6 9" id="KW-0067">ATP-binding</keyword>
<evidence type="ECO:0000256" key="8">
    <source>
        <dbReference type="ARBA" id="ARBA00048679"/>
    </source>
</evidence>
<comment type="catalytic activity">
    <reaction evidence="8">
        <text>L-seryl-[protein] + ATP = O-phospho-L-seryl-[protein] + ADP + H(+)</text>
        <dbReference type="Rhea" id="RHEA:17989"/>
        <dbReference type="Rhea" id="RHEA-COMP:9863"/>
        <dbReference type="Rhea" id="RHEA-COMP:11604"/>
        <dbReference type="ChEBI" id="CHEBI:15378"/>
        <dbReference type="ChEBI" id="CHEBI:29999"/>
        <dbReference type="ChEBI" id="CHEBI:30616"/>
        <dbReference type="ChEBI" id="CHEBI:83421"/>
        <dbReference type="ChEBI" id="CHEBI:456216"/>
        <dbReference type="EC" id="2.7.11.1"/>
    </reaction>
</comment>
<feature type="compositionally biased region" description="Low complexity" evidence="10">
    <location>
        <begin position="748"/>
        <end position="758"/>
    </location>
</feature>
<feature type="compositionally biased region" description="Polar residues" evidence="10">
    <location>
        <begin position="933"/>
        <end position="944"/>
    </location>
</feature>
<feature type="compositionally biased region" description="Low complexity" evidence="10">
    <location>
        <begin position="1060"/>
        <end position="1074"/>
    </location>
</feature>
<dbReference type="Proteomes" id="UP001140094">
    <property type="component" value="Unassembled WGS sequence"/>
</dbReference>
<dbReference type="GO" id="GO:0004674">
    <property type="term" value="F:protein serine/threonine kinase activity"/>
    <property type="evidence" value="ECO:0007669"/>
    <property type="project" value="UniProtKB-KW"/>
</dbReference>
<feature type="compositionally biased region" description="Acidic residues" evidence="10">
    <location>
        <begin position="1148"/>
        <end position="1157"/>
    </location>
</feature>
<keyword evidence="3" id="KW-0808">Transferase</keyword>